<evidence type="ECO:0000259" key="2">
    <source>
        <dbReference type="PROSITE" id="PS50994"/>
    </source>
</evidence>
<keyword evidence="1" id="KW-0645">Protease</keyword>
<name>A0A699K6U8_TANCI</name>
<protein>
    <submittedName>
        <fullName evidence="3">Retrovirus-related Pol polyprotein from transposon TNT 1-94</fullName>
    </submittedName>
</protein>
<dbReference type="InterPro" id="IPR001584">
    <property type="entry name" value="Integrase_cat-core"/>
</dbReference>
<accession>A0A699K6U8</accession>
<dbReference type="PROSITE" id="PS50994">
    <property type="entry name" value="INTEGRASE"/>
    <property type="match status" value="1"/>
</dbReference>
<dbReference type="GO" id="GO:0006508">
    <property type="term" value="P:proteolysis"/>
    <property type="evidence" value="ECO:0007669"/>
    <property type="project" value="UniProtKB-KW"/>
</dbReference>
<comment type="caution">
    <text evidence="3">The sequence shown here is derived from an EMBL/GenBank/DDBJ whole genome shotgun (WGS) entry which is preliminary data.</text>
</comment>
<dbReference type="Pfam" id="PF22936">
    <property type="entry name" value="Pol_BBD"/>
    <property type="match status" value="1"/>
</dbReference>
<dbReference type="InterPro" id="IPR054722">
    <property type="entry name" value="PolX-like_BBD"/>
</dbReference>
<evidence type="ECO:0000313" key="3">
    <source>
        <dbReference type="EMBL" id="GFA73391.1"/>
    </source>
</evidence>
<keyword evidence="1" id="KW-0378">Hydrolase</keyword>
<dbReference type="GO" id="GO:0015074">
    <property type="term" value="P:DNA integration"/>
    <property type="evidence" value="ECO:0007669"/>
    <property type="project" value="InterPro"/>
</dbReference>
<dbReference type="GO" id="GO:0008233">
    <property type="term" value="F:peptidase activity"/>
    <property type="evidence" value="ECO:0007669"/>
    <property type="project" value="UniProtKB-KW"/>
</dbReference>
<dbReference type="InterPro" id="IPR036397">
    <property type="entry name" value="RNaseH_sf"/>
</dbReference>
<dbReference type="EMBL" id="BKCJ010477774">
    <property type="protein sequence ID" value="GFA73391.1"/>
    <property type="molecule type" value="Genomic_DNA"/>
</dbReference>
<evidence type="ECO:0000256" key="1">
    <source>
        <dbReference type="ARBA" id="ARBA00022670"/>
    </source>
</evidence>
<dbReference type="Gene3D" id="3.30.420.10">
    <property type="entry name" value="Ribonuclease H-like superfamily/Ribonuclease H"/>
    <property type="match status" value="1"/>
</dbReference>
<reference evidence="3" key="1">
    <citation type="journal article" date="2019" name="Sci. Rep.">
        <title>Draft genome of Tanacetum cinerariifolium, the natural source of mosquito coil.</title>
        <authorList>
            <person name="Yamashiro T."/>
            <person name="Shiraishi A."/>
            <person name="Satake H."/>
            <person name="Nakayama K."/>
        </authorList>
    </citation>
    <scope>NUCLEOTIDE SEQUENCE</scope>
</reference>
<dbReference type="InterPro" id="IPR012337">
    <property type="entry name" value="RNaseH-like_sf"/>
</dbReference>
<dbReference type="PANTHER" id="PTHR42648:SF18">
    <property type="entry name" value="RETROTRANSPOSON, UNCLASSIFIED-LIKE PROTEIN"/>
    <property type="match status" value="1"/>
</dbReference>
<feature type="domain" description="Integrase catalytic" evidence="2">
    <location>
        <begin position="105"/>
        <end position="202"/>
    </location>
</feature>
<sequence length="241" mass="27677">MIYDLTYISALLTNFEEKFLGTVRFGNNDFAMIAGYGDVVIGSMTIKKVYYVEGLGHNLFSVGQFCDKGLEVAFQKSTCFVRNEDGVDFVTGDRSSNLYTIALNERVRTDNGSEFKNKTIAKLFDEVGITQQFSVARTPQQNGVVERRNRTLVEAARTMLTFANLPSFLWAEAIATACFTQNRLIIHKHFDKTPYELMNKRKPNIKFFRVFECRCYFLNDYEDVGKLKAKWDIRVFVGYSI</sequence>
<gene>
    <name evidence="3" type="ORF">Tci_645363</name>
</gene>
<organism evidence="3">
    <name type="scientific">Tanacetum cinerariifolium</name>
    <name type="common">Dalmatian daisy</name>
    <name type="synonym">Chrysanthemum cinerariifolium</name>
    <dbReference type="NCBI Taxonomy" id="118510"/>
    <lineage>
        <taxon>Eukaryota</taxon>
        <taxon>Viridiplantae</taxon>
        <taxon>Streptophyta</taxon>
        <taxon>Embryophyta</taxon>
        <taxon>Tracheophyta</taxon>
        <taxon>Spermatophyta</taxon>
        <taxon>Magnoliopsida</taxon>
        <taxon>eudicotyledons</taxon>
        <taxon>Gunneridae</taxon>
        <taxon>Pentapetalae</taxon>
        <taxon>asterids</taxon>
        <taxon>campanulids</taxon>
        <taxon>Asterales</taxon>
        <taxon>Asteraceae</taxon>
        <taxon>Asteroideae</taxon>
        <taxon>Anthemideae</taxon>
        <taxon>Anthemidinae</taxon>
        <taxon>Tanacetum</taxon>
    </lineage>
</organism>
<dbReference type="PANTHER" id="PTHR42648">
    <property type="entry name" value="TRANSPOSASE, PUTATIVE-RELATED"/>
    <property type="match status" value="1"/>
</dbReference>
<dbReference type="GO" id="GO:0003676">
    <property type="term" value="F:nucleic acid binding"/>
    <property type="evidence" value="ECO:0007669"/>
    <property type="project" value="InterPro"/>
</dbReference>
<dbReference type="SUPFAM" id="SSF53098">
    <property type="entry name" value="Ribonuclease H-like"/>
    <property type="match status" value="1"/>
</dbReference>
<dbReference type="InterPro" id="IPR039537">
    <property type="entry name" value="Retrotran_Ty1/copia-like"/>
</dbReference>
<dbReference type="AlphaFoldDB" id="A0A699K6U8"/>
<proteinExistence type="predicted"/>